<evidence type="ECO:0000313" key="2">
    <source>
        <dbReference type="EMBL" id="PJF45895.1"/>
    </source>
</evidence>
<feature type="non-terminal residue" evidence="2">
    <location>
        <position position="174"/>
    </location>
</feature>
<reference evidence="2 3" key="1">
    <citation type="submission" date="2017-11" db="EMBL/GenBank/DDBJ databases">
        <title>Evolution of Phototrophy in the Chloroflexi Phylum Driven by Horizontal Gene Transfer.</title>
        <authorList>
            <person name="Ward L.M."/>
            <person name="Hemp J."/>
            <person name="Shih P.M."/>
            <person name="Mcglynn S.E."/>
            <person name="Fischer W."/>
        </authorList>
    </citation>
    <scope>NUCLEOTIDE SEQUENCE [LARGE SCALE GENOMIC DNA]</scope>
    <source>
        <strain evidence="2">JP3_7</strain>
    </source>
</reference>
<dbReference type="Proteomes" id="UP000230790">
    <property type="component" value="Unassembled WGS sequence"/>
</dbReference>
<evidence type="ECO:0000256" key="1">
    <source>
        <dbReference type="SAM" id="Phobius"/>
    </source>
</evidence>
<evidence type="ECO:0000313" key="3">
    <source>
        <dbReference type="Proteomes" id="UP000230790"/>
    </source>
</evidence>
<name>A0A2M8Q7W5_9CHLR</name>
<feature type="transmembrane region" description="Helical" evidence="1">
    <location>
        <begin position="140"/>
        <end position="164"/>
    </location>
</feature>
<accession>A0A2M8Q7W5</accession>
<keyword evidence="1" id="KW-0812">Transmembrane</keyword>
<keyword evidence="1" id="KW-1133">Transmembrane helix</keyword>
<organism evidence="2 3">
    <name type="scientific">Candidatus Thermofonsia Clade 3 bacterium</name>
    <dbReference type="NCBI Taxonomy" id="2364212"/>
    <lineage>
        <taxon>Bacteria</taxon>
        <taxon>Bacillati</taxon>
        <taxon>Chloroflexota</taxon>
        <taxon>Candidatus Thermofontia</taxon>
        <taxon>Candidatus Thermofonsia Clade 3</taxon>
    </lineage>
</organism>
<comment type="caution">
    <text evidence="2">The sequence shown here is derived from an EMBL/GenBank/DDBJ whole genome shotgun (WGS) entry which is preliminary data.</text>
</comment>
<dbReference type="AlphaFoldDB" id="A0A2M8Q7W5"/>
<dbReference type="EMBL" id="PGTN01000658">
    <property type="protein sequence ID" value="PJF45895.1"/>
    <property type="molecule type" value="Genomic_DNA"/>
</dbReference>
<protein>
    <submittedName>
        <fullName evidence="2">Uncharacterized protein</fullName>
    </submittedName>
</protein>
<proteinExistence type="predicted"/>
<keyword evidence="1" id="KW-0472">Membrane</keyword>
<gene>
    <name evidence="2" type="ORF">CUN48_16560</name>
</gene>
<feature type="non-terminal residue" evidence="2">
    <location>
        <position position="1"/>
    </location>
</feature>
<sequence length="174" mass="18372">RIQLLNALDDALRASATQFMGMLEQEDGRLGFAQGDLVAQRSTPREDVIRLVAPDGRILDQIGAVDAPVLASTLQPEGGVYTYVVAGDATQSTGEATGDVQQIAGETLRLLSWPVRLHGQTVAYLQVGRSLESVEEALNALLFLLLVGAPFMLGAGIGGGYWLAGRTLAPIDAI</sequence>